<dbReference type="EMBL" id="QRFF01000001">
    <property type="protein sequence ID" value="KAA3504560.1"/>
    <property type="molecule type" value="Genomic_DNA"/>
</dbReference>
<evidence type="ECO:0000313" key="3">
    <source>
        <dbReference type="Proteomes" id="UP000473658"/>
    </source>
</evidence>
<feature type="compositionally biased region" description="Polar residues" evidence="1">
    <location>
        <begin position="92"/>
        <end position="108"/>
    </location>
</feature>
<organism evidence="2 3">
    <name type="scientific">Rhizobium rhizogenes</name>
    <name type="common">Agrobacterium rhizogenes</name>
    <dbReference type="NCBI Taxonomy" id="359"/>
    <lineage>
        <taxon>Bacteria</taxon>
        <taxon>Pseudomonadati</taxon>
        <taxon>Pseudomonadota</taxon>
        <taxon>Alphaproteobacteria</taxon>
        <taxon>Hyphomicrobiales</taxon>
        <taxon>Rhizobiaceae</taxon>
        <taxon>Rhizobium/Agrobacterium group</taxon>
        <taxon>Rhizobium</taxon>
    </lineage>
</organism>
<protein>
    <submittedName>
        <fullName evidence="2">Uncharacterized protein</fullName>
    </submittedName>
</protein>
<feature type="region of interest" description="Disordered" evidence="1">
    <location>
        <begin position="90"/>
        <end position="121"/>
    </location>
</feature>
<accession>A0AA88F306</accession>
<reference evidence="2 3" key="1">
    <citation type="submission" date="2018-08" db="EMBL/GenBank/DDBJ databases">
        <title>Crown Gall in kiwifruit.</title>
        <authorList>
            <person name="Visnovsky S.B."/>
            <person name="Pitman A.R."/>
        </authorList>
    </citation>
    <scope>NUCLEOTIDE SEQUENCE [LARGE SCALE GENOMIC DNA]</scope>
    <source>
        <strain evidence="2 3">SBV_302_78_2</strain>
    </source>
</reference>
<evidence type="ECO:0000256" key="1">
    <source>
        <dbReference type="SAM" id="MobiDB-lite"/>
    </source>
</evidence>
<comment type="caution">
    <text evidence="2">The sequence shown here is derived from an EMBL/GenBank/DDBJ whole genome shotgun (WGS) entry which is preliminary data.</text>
</comment>
<dbReference type="RefSeq" id="WP_149898008.1">
    <property type="nucleotide sequence ID" value="NZ_QRFF01000001.1"/>
</dbReference>
<gene>
    <name evidence="2" type="ORF">DXM27_04925</name>
</gene>
<evidence type="ECO:0000313" key="2">
    <source>
        <dbReference type="EMBL" id="KAA3504560.1"/>
    </source>
</evidence>
<dbReference type="AlphaFoldDB" id="A0AA88F306"/>
<proteinExistence type="predicted"/>
<sequence length="269" mass="29008">MSKPDHAGGPVDRIELLGAIIDDERVRLIHIKTARHILKRYYQKHGNARASVSFLQQATGLTRGSVASATEDLVAWGYFTRVMGSGKRPSEYQPNFSVLQPPDTNSVLPPQDETKSSVLQPPDEIVLPLQDAKSGSVLQPQEQTHLLVSATARDKVNTSAAGAGSGLAAAPARASEDRVMTIVSSHIERDEDEGSDWLQLELQADDGASEQYAVCVQSDEDQAMQERGMKKLERLATALGIDQINAPGDVVGKTLLLTASDDFLPLEAA</sequence>
<name>A0AA88F306_RHIRH</name>
<dbReference type="Proteomes" id="UP000473658">
    <property type="component" value="Unassembled WGS sequence"/>
</dbReference>